<evidence type="ECO:0000313" key="3">
    <source>
        <dbReference type="Proteomes" id="UP000054324"/>
    </source>
</evidence>
<accession>A0A074ZQZ0</accession>
<sequence length="128" mass="14838">MISKCLQRPRNICDKIMQKNSGVLRRSVRPTTRTIDEHVLVKAKRMVSIRPGTDSGPSKDNKDRAELTARCGSRKDPDGKETALGDRSPEKQKQERIIHQFQTSREPRQTITKRKHDQFSRQQDEENN</sequence>
<feature type="region of interest" description="Disordered" evidence="1">
    <location>
        <begin position="45"/>
        <end position="128"/>
    </location>
</feature>
<name>A0A074ZQZ0_OPIVI</name>
<proteinExistence type="predicted"/>
<gene>
    <name evidence="2" type="ORF">T265_03622</name>
</gene>
<dbReference type="CTD" id="20317809"/>
<feature type="compositionally biased region" description="Basic and acidic residues" evidence="1">
    <location>
        <begin position="57"/>
        <end position="98"/>
    </location>
</feature>
<dbReference type="GeneID" id="20317809"/>
<reference evidence="2 3" key="1">
    <citation type="submission" date="2013-11" db="EMBL/GenBank/DDBJ databases">
        <title>Opisthorchis viverrini - life in the bile duct.</title>
        <authorList>
            <person name="Young N.D."/>
            <person name="Nagarajan N."/>
            <person name="Lin S.J."/>
            <person name="Korhonen P.K."/>
            <person name="Jex A.R."/>
            <person name="Hall R.S."/>
            <person name="Safavi-Hemami H."/>
            <person name="Kaewkong W."/>
            <person name="Bertrand D."/>
            <person name="Gao S."/>
            <person name="Seet Q."/>
            <person name="Wongkham S."/>
            <person name="Teh B.T."/>
            <person name="Wongkham C."/>
            <person name="Intapan P.M."/>
            <person name="Maleewong W."/>
            <person name="Yang X."/>
            <person name="Hu M."/>
            <person name="Wang Z."/>
            <person name="Hofmann A."/>
            <person name="Sternberg P.W."/>
            <person name="Tan P."/>
            <person name="Wang J."/>
            <person name="Gasser R.B."/>
        </authorList>
    </citation>
    <scope>NUCLEOTIDE SEQUENCE [LARGE SCALE GENOMIC DNA]</scope>
</reference>
<organism evidence="2 3">
    <name type="scientific">Opisthorchis viverrini</name>
    <name type="common">Southeast Asian liver fluke</name>
    <dbReference type="NCBI Taxonomy" id="6198"/>
    <lineage>
        <taxon>Eukaryota</taxon>
        <taxon>Metazoa</taxon>
        <taxon>Spiralia</taxon>
        <taxon>Lophotrochozoa</taxon>
        <taxon>Platyhelminthes</taxon>
        <taxon>Trematoda</taxon>
        <taxon>Digenea</taxon>
        <taxon>Opisthorchiida</taxon>
        <taxon>Opisthorchiata</taxon>
        <taxon>Opisthorchiidae</taxon>
        <taxon>Opisthorchis</taxon>
    </lineage>
</organism>
<evidence type="ECO:0000313" key="2">
    <source>
        <dbReference type="EMBL" id="KER29828.1"/>
    </source>
</evidence>
<feature type="compositionally biased region" description="Basic and acidic residues" evidence="1">
    <location>
        <begin position="117"/>
        <end position="128"/>
    </location>
</feature>
<dbReference type="KEGG" id="ovi:T265_03622"/>
<dbReference type="AlphaFoldDB" id="A0A074ZQZ0"/>
<protein>
    <submittedName>
        <fullName evidence="2">Uncharacterized protein</fullName>
    </submittedName>
</protein>
<dbReference type="Proteomes" id="UP000054324">
    <property type="component" value="Unassembled WGS sequence"/>
</dbReference>
<evidence type="ECO:0000256" key="1">
    <source>
        <dbReference type="SAM" id="MobiDB-lite"/>
    </source>
</evidence>
<dbReference type="EMBL" id="KL596671">
    <property type="protein sequence ID" value="KER29828.1"/>
    <property type="molecule type" value="Genomic_DNA"/>
</dbReference>
<dbReference type="RefSeq" id="XP_009166421.1">
    <property type="nucleotide sequence ID" value="XM_009168157.1"/>
</dbReference>
<keyword evidence="3" id="KW-1185">Reference proteome</keyword>